<organism evidence="2 3">
    <name type="scientific">Colletotrichum noveboracense</name>
    <dbReference type="NCBI Taxonomy" id="2664923"/>
    <lineage>
        <taxon>Eukaryota</taxon>
        <taxon>Fungi</taxon>
        <taxon>Dikarya</taxon>
        <taxon>Ascomycota</taxon>
        <taxon>Pezizomycotina</taxon>
        <taxon>Sordariomycetes</taxon>
        <taxon>Hypocreomycetidae</taxon>
        <taxon>Glomerellales</taxon>
        <taxon>Glomerellaceae</taxon>
        <taxon>Colletotrichum</taxon>
        <taxon>Colletotrichum gloeosporioides species complex</taxon>
    </lineage>
</organism>
<dbReference type="Pfam" id="PF06985">
    <property type="entry name" value="HET"/>
    <property type="match status" value="1"/>
</dbReference>
<dbReference type="InterPro" id="IPR010730">
    <property type="entry name" value="HET"/>
</dbReference>
<accession>A0A9W4S3B2</accession>
<dbReference type="Proteomes" id="UP001152533">
    <property type="component" value="Unassembled WGS sequence"/>
</dbReference>
<evidence type="ECO:0000313" key="3">
    <source>
        <dbReference type="Proteomes" id="UP001152533"/>
    </source>
</evidence>
<dbReference type="PANTHER" id="PTHR24148:SF81">
    <property type="entry name" value="HETEROKARYON INCOMPATIBILITY DOMAIN-CONTAINING PROTEIN"/>
    <property type="match status" value="1"/>
</dbReference>
<protein>
    <recommendedName>
        <fullName evidence="1">Heterokaryon incompatibility domain-containing protein</fullName>
    </recommendedName>
</protein>
<gene>
    <name evidence="2" type="ORF">CGXH109_LOCUS117109</name>
</gene>
<sequence>MINWHASTCQRPDIQFLDDLEAPTCFNCGEIGMIDENETLESTVGNALETSSRAEFSLCWPSSLPYVEETSATGGLAETAPIPNENVGKEASEGTKMLGINDGVPKETHMSLYEPLSARRIRLLSLLPGSYHDPLHCELRTVDLQFKPEYEAVSYTWADENGDASRSRRLYVGKRYDILAITNNCANALRRLRYVHHSRDLWLDAVCINQENNSERSHQVGIMRNIYAMANRVLVYLGEDPKDPEPETSVAWKYTVKGNTIELREDLIKLPYFTRMWVIQEVASARCAWVLYGSRGARWEDFIRPPDVDVIDFQTEPAHGAYELLANTHPWLQIAIQPKLRGVEELHELMIRTASCKATDPRDKVFALLGLLTGTQVPGLIPDYSLSRDQIFAGLTAFVFMETPGSLWYPFAMSGLVSGQAIPSWTIDWAALPQLPEVIPENPKLFLDRTSEETEENERLYYDEPNRIRVPDIKDRMLN</sequence>
<keyword evidence="3" id="KW-1185">Reference proteome</keyword>
<name>A0A9W4S3B2_9PEZI</name>
<feature type="domain" description="Heterokaryon incompatibility" evidence="1">
    <location>
        <begin position="150"/>
        <end position="281"/>
    </location>
</feature>
<dbReference type="AlphaFoldDB" id="A0A9W4S3B2"/>
<dbReference type="EMBL" id="CAMGZC010001345">
    <property type="protein sequence ID" value="CAI0652465.1"/>
    <property type="molecule type" value="Genomic_DNA"/>
</dbReference>
<dbReference type="PANTHER" id="PTHR24148">
    <property type="entry name" value="ANKYRIN REPEAT DOMAIN-CONTAINING PROTEIN 39 HOMOLOG-RELATED"/>
    <property type="match status" value="1"/>
</dbReference>
<reference evidence="2" key="1">
    <citation type="submission" date="2022-08" db="EMBL/GenBank/DDBJ databases">
        <authorList>
            <person name="Giroux E."/>
            <person name="Giroux E."/>
        </authorList>
    </citation>
    <scope>NUCLEOTIDE SEQUENCE</scope>
    <source>
        <strain evidence="2">H1091258</strain>
    </source>
</reference>
<dbReference type="InterPro" id="IPR052895">
    <property type="entry name" value="HetReg/Transcr_Mod"/>
</dbReference>
<evidence type="ECO:0000313" key="2">
    <source>
        <dbReference type="EMBL" id="CAI0652465.1"/>
    </source>
</evidence>
<proteinExistence type="predicted"/>
<evidence type="ECO:0000259" key="1">
    <source>
        <dbReference type="Pfam" id="PF06985"/>
    </source>
</evidence>
<comment type="caution">
    <text evidence="2">The sequence shown here is derived from an EMBL/GenBank/DDBJ whole genome shotgun (WGS) entry which is preliminary data.</text>
</comment>